<dbReference type="EMBL" id="BAABFR010000072">
    <property type="protein sequence ID" value="GAA4399639.1"/>
    <property type="molecule type" value="Genomic_DNA"/>
</dbReference>
<sequence length="166" mass="19312">MSGGKPISPYALQEDIENPKRFMAWYLAAIPPPPNSKIPFPIPIPVQLLEWASELAWKAGFRYHPDLATVWKIPLKQRLGIQDPGRWVERDEYEKFLESQDTPQLSEEFEEEALELLKDLKPELYQAIRNATPADRNKMLSSIDPDVIDKQIRFLQSLVKDRQKKE</sequence>
<evidence type="ECO:0008006" key="3">
    <source>
        <dbReference type="Google" id="ProtNLM"/>
    </source>
</evidence>
<evidence type="ECO:0000313" key="1">
    <source>
        <dbReference type="EMBL" id="GAA4399639.1"/>
    </source>
</evidence>
<keyword evidence="2" id="KW-1185">Reference proteome</keyword>
<gene>
    <name evidence="1" type="ORF">GCM10023147_37290</name>
</gene>
<dbReference type="InterPro" id="IPR021226">
    <property type="entry name" value="Phage_gene29"/>
</dbReference>
<dbReference type="Proteomes" id="UP001500635">
    <property type="component" value="Unassembled WGS sequence"/>
</dbReference>
<reference evidence="2" key="1">
    <citation type="journal article" date="2019" name="Int. J. Syst. Evol. Microbiol.">
        <title>The Global Catalogue of Microorganisms (GCM) 10K type strain sequencing project: providing services to taxonomists for standard genome sequencing and annotation.</title>
        <authorList>
            <consortium name="The Broad Institute Genomics Platform"/>
            <consortium name="The Broad Institute Genome Sequencing Center for Infectious Disease"/>
            <person name="Wu L."/>
            <person name="Ma J."/>
        </authorList>
    </citation>
    <scope>NUCLEOTIDE SEQUENCE [LARGE SCALE GENOMIC DNA]</scope>
    <source>
        <strain evidence="2">JCM 17688</strain>
    </source>
</reference>
<name>A0ABP8K2F9_9ACTN</name>
<accession>A0ABP8K2F9</accession>
<dbReference type="RefSeq" id="WP_344998806.1">
    <property type="nucleotide sequence ID" value="NZ_BAABFR010000072.1"/>
</dbReference>
<proteinExistence type="predicted"/>
<comment type="caution">
    <text evidence="1">The sequence shown here is derived from an EMBL/GenBank/DDBJ whole genome shotgun (WGS) entry which is preliminary data.</text>
</comment>
<evidence type="ECO:0000313" key="2">
    <source>
        <dbReference type="Proteomes" id="UP001500635"/>
    </source>
</evidence>
<protein>
    <recommendedName>
        <fullName evidence="3">Bacteriocin-protection, YdeI or OmpD-Associated</fullName>
    </recommendedName>
</protein>
<dbReference type="Pfam" id="PF10910">
    <property type="entry name" value="Phage_gene29"/>
    <property type="match status" value="1"/>
</dbReference>
<organism evidence="1 2">
    <name type="scientific">Tsukamurella soli</name>
    <dbReference type="NCBI Taxonomy" id="644556"/>
    <lineage>
        <taxon>Bacteria</taxon>
        <taxon>Bacillati</taxon>
        <taxon>Actinomycetota</taxon>
        <taxon>Actinomycetes</taxon>
        <taxon>Mycobacteriales</taxon>
        <taxon>Tsukamurellaceae</taxon>
        <taxon>Tsukamurella</taxon>
    </lineage>
</organism>